<feature type="domain" description="SLH" evidence="2">
    <location>
        <begin position="91"/>
        <end position="154"/>
    </location>
</feature>
<feature type="domain" description="SLH" evidence="2">
    <location>
        <begin position="27"/>
        <end position="90"/>
    </location>
</feature>
<accession>A0A174LHF1</accession>
<reference evidence="3 4" key="1">
    <citation type="journal article" date="2019" name="Nat. Med.">
        <title>A library of human gut bacterial isolates paired with longitudinal multiomics data enables mechanistic microbiome research.</title>
        <authorList>
            <person name="Poyet M."/>
            <person name="Groussin M."/>
            <person name="Gibbons S.M."/>
            <person name="Avila-Pacheco J."/>
            <person name="Jiang X."/>
            <person name="Kearney S.M."/>
            <person name="Perrotta A.R."/>
            <person name="Berdy B."/>
            <person name="Zhao S."/>
            <person name="Lieberman T.D."/>
            <person name="Swanson P.K."/>
            <person name="Smith M."/>
            <person name="Roesemann S."/>
            <person name="Alexander J.E."/>
            <person name="Rich S.A."/>
            <person name="Livny J."/>
            <person name="Vlamakis H."/>
            <person name="Clish C."/>
            <person name="Bullock K."/>
            <person name="Deik A."/>
            <person name="Scott J."/>
            <person name="Pierce K.A."/>
            <person name="Xavier R.J."/>
            <person name="Alm E.J."/>
        </authorList>
    </citation>
    <scope>NUCLEOTIDE SEQUENCE [LARGE SCALE GENOMIC DNA]</scope>
    <source>
        <strain evidence="3 4">BIOML-A2</strain>
    </source>
</reference>
<dbReference type="RefSeq" id="WP_009259316.1">
    <property type="nucleotide sequence ID" value="NZ_CP084007.1"/>
</dbReference>
<proteinExistence type="predicted"/>
<dbReference type="Pfam" id="PF00395">
    <property type="entry name" value="SLH"/>
    <property type="match status" value="2"/>
</dbReference>
<sequence>MRNLKRTLSLVLAAVMLVGMMVVGASAASSDFVDGNEITYAEAAEVMTALGVFEGTDKGAFDPTGILTREQAAAIICRMLLGDDAENLTTNSTVFSDVAADRWSVGYIGYCAQQNILAGTGNGTFNPEGELTGLAFAKMLLVALGYDPAIEQYVGNDWAVNVAADAVDAGIAVSGVIMADAMTREQAAQMAYQTLEADMVRYASRGTTIQQPDGSTIIVGNTAAEPVSKTDSDYAGDSNDDTQQFCERYFADLKKVNGEDDFARPASQWKLKNDIIGTYPAEADGTFTTAVDKGDLYDVIGRTVYNDITASKPTDFSVYVDGDPVSSPDVADYFVNNETDDAKGTAKGVLTQVFVDDDNNVILSQIHTYVAQVDGGYDEENEELELDDLGLDTFPAVNTTLSADDFENLSAFEDGDYVLITAVGDEVKTIQAAEVVSGTVTSYTSNKNVTLDGTKYEYSQGYSSTYNLKDDYDLVLDTYGYVIYADGVEASNDYVFITNVAQIGGVNKSFEAKAYFVDGTTAVIEVSNADDLEWESTDKTKNTWFSYDEKNDGTYELGKLNSNDSASKDFNTTGKIIETGDARISLDKSVRLNNDTVFVIRRGDNVNVYTGIRNVPDVNITHLESDAEVEVVAILDDNGYADYLFINGETGELGVSGSVAGDRIYILDTDYESSQDADDNKYYVFDAIVNGEIGTVNLNSTSDVEVGLYGNVTYDADGYVNTSDLNRINNAVSGNDLRVWNVDSTIAYSSGVLSFDGVDLVLADEYTIFLNDGGTGKTTTPSRLARDYEDDNFKGVISAVYDGDAVIEVYVDEDNSVITDETVAEVEEAVSDAVVNADGAWGQNGDLGNYVAHGTWNSDGTKVTASFEQSAISTESNAITWDTARFLGSLHKNGATTIVYDGVTYVWDKDGGLQGSNWYDSSDKGLTTGDNANTLVKALADAGVFDGDETATATLTVDGVDITITFSVSE</sequence>
<evidence type="ECO:0000259" key="2">
    <source>
        <dbReference type="PROSITE" id="PS51272"/>
    </source>
</evidence>
<evidence type="ECO:0000313" key="3">
    <source>
        <dbReference type="EMBL" id="MSB20219.1"/>
    </source>
</evidence>
<comment type="caution">
    <text evidence="3">The sequence shown here is derived from an EMBL/GenBank/DDBJ whole genome shotgun (WGS) entry which is preliminary data.</text>
</comment>
<dbReference type="Proteomes" id="UP000434475">
    <property type="component" value="Unassembled WGS sequence"/>
</dbReference>
<dbReference type="AlphaFoldDB" id="A0A174LHF1"/>
<evidence type="ECO:0000256" key="1">
    <source>
        <dbReference type="ARBA" id="ARBA00022737"/>
    </source>
</evidence>
<name>A0A174LHF1_FLAPL</name>
<evidence type="ECO:0000313" key="4">
    <source>
        <dbReference type="Proteomes" id="UP000434475"/>
    </source>
</evidence>
<dbReference type="InterPro" id="IPR001119">
    <property type="entry name" value="SLH_dom"/>
</dbReference>
<dbReference type="PROSITE" id="PS51272">
    <property type="entry name" value="SLH"/>
    <property type="match status" value="2"/>
</dbReference>
<organism evidence="3 4">
    <name type="scientific">Flavonifractor plautii</name>
    <name type="common">Fusobacterium plautii</name>
    <dbReference type="NCBI Taxonomy" id="292800"/>
    <lineage>
        <taxon>Bacteria</taxon>
        <taxon>Bacillati</taxon>
        <taxon>Bacillota</taxon>
        <taxon>Clostridia</taxon>
        <taxon>Eubacteriales</taxon>
        <taxon>Oscillospiraceae</taxon>
        <taxon>Flavonifractor</taxon>
    </lineage>
</organism>
<gene>
    <name evidence="3" type="ORF">GKE97_11880</name>
</gene>
<protein>
    <submittedName>
        <fullName evidence="3">S-layer homology domain-containing protein</fullName>
    </submittedName>
</protein>
<dbReference type="EMBL" id="WKPR01000010">
    <property type="protein sequence ID" value="MSB20219.1"/>
    <property type="molecule type" value="Genomic_DNA"/>
</dbReference>
<keyword evidence="1" id="KW-0677">Repeat</keyword>